<sequence>MDWDILNIFKKAEFNSLMLSTAAAGWILFYLGVFKEYSLIAALVASIYCLIRFVVCCYKNFVARIDAKNYEAQQKREKEHKEKAYEEKRRIEISRMFDGLSGSNKFVLASLLLKGNKDPYNYNVLHFPKYGNDSVNIYTAQEITMIYRTEYGGGQYTINIKEYTDTVSVTIDSILYNLIESYIKKEQSKNI</sequence>
<evidence type="ECO:0000256" key="1">
    <source>
        <dbReference type="SAM" id="Phobius"/>
    </source>
</evidence>
<evidence type="ECO:0000313" key="2">
    <source>
        <dbReference type="EMBL" id="SHN00347.1"/>
    </source>
</evidence>
<protein>
    <submittedName>
        <fullName evidence="2">Uncharacterized protein</fullName>
    </submittedName>
</protein>
<feature type="transmembrane region" description="Helical" evidence="1">
    <location>
        <begin position="12"/>
        <end position="31"/>
    </location>
</feature>
<keyword evidence="1" id="KW-0812">Transmembrane</keyword>
<feature type="transmembrane region" description="Helical" evidence="1">
    <location>
        <begin position="37"/>
        <end position="58"/>
    </location>
</feature>
<gene>
    <name evidence="2" type="ORF">SAMN04488494_3147</name>
</gene>
<proteinExistence type="predicted"/>
<dbReference type="RefSeq" id="WP_073047671.1">
    <property type="nucleotide sequence ID" value="NZ_FRCJ01000009.1"/>
</dbReference>
<name>A0A1M7N9N5_XYLRU</name>
<evidence type="ECO:0000313" key="3">
    <source>
        <dbReference type="Proteomes" id="UP000184280"/>
    </source>
</evidence>
<keyword evidence="1" id="KW-0472">Membrane</keyword>
<accession>A0A1M7N9N5</accession>
<dbReference type="AlphaFoldDB" id="A0A1M7N9N5"/>
<dbReference type="EMBL" id="FRCJ01000009">
    <property type="protein sequence ID" value="SHN00347.1"/>
    <property type="molecule type" value="Genomic_DNA"/>
</dbReference>
<reference evidence="2 3" key="1">
    <citation type="submission" date="2016-11" db="EMBL/GenBank/DDBJ databases">
        <authorList>
            <person name="Jaros S."/>
            <person name="Januszkiewicz K."/>
            <person name="Wedrychowicz H."/>
        </authorList>
    </citation>
    <scope>NUCLEOTIDE SEQUENCE [LARGE SCALE GENOMIC DNA]</scope>
    <source>
        <strain evidence="2 3">BPI-34</strain>
    </source>
</reference>
<keyword evidence="1" id="KW-1133">Transmembrane helix</keyword>
<organism evidence="2 3">
    <name type="scientific">Xylanibacter ruminicola</name>
    <name type="common">Prevotella ruminicola</name>
    <dbReference type="NCBI Taxonomy" id="839"/>
    <lineage>
        <taxon>Bacteria</taxon>
        <taxon>Pseudomonadati</taxon>
        <taxon>Bacteroidota</taxon>
        <taxon>Bacteroidia</taxon>
        <taxon>Bacteroidales</taxon>
        <taxon>Prevotellaceae</taxon>
        <taxon>Xylanibacter</taxon>
    </lineage>
</organism>
<dbReference type="Proteomes" id="UP000184280">
    <property type="component" value="Unassembled WGS sequence"/>
</dbReference>